<organism evidence="6 7">
    <name type="scientific">Ditylenchus dipsaci</name>
    <dbReference type="NCBI Taxonomy" id="166011"/>
    <lineage>
        <taxon>Eukaryota</taxon>
        <taxon>Metazoa</taxon>
        <taxon>Ecdysozoa</taxon>
        <taxon>Nematoda</taxon>
        <taxon>Chromadorea</taxon>
        <taxon>Rhabditida</taxon>
        <taxon>Tylenchina</taxon>
        <taxon>Tylenchomorpha</taxon>
        <taxon>Sphaerularioidea</taxon>
        <taxon>Anguinidae</taxon>
        <taxon>Anguininae</taxon>
        <taxon>Ditylenchus</taxon>
    </lineage>
</organism>
<dbReference type="InterPro" id="IPR013320">
    <property type="entry name" value="ConA-like_dom_sf"/>
</dbReference>
<feature type="compositionally biased region" description="Polar residues" evidence="2">
    <location>
        <begin position="863"/>
        <end position="881"/>
    </location>
</feature>
<dbReference type="PROSITE" id="PS50853">
    <property type="entry name" value="FN3"/>
    <property type="match status" value="2"/>
</dbReference>
<dbReference type="SMART" id="SM00210">
    <property type="entry name" value="TSPN"/>
    <property type="match status" value="1"/>
</dbReference>
<keyword evidence="3" id="KW-0732">Signal</keyword>
<dbReference type="Gene3D" id="2.60.120.200">
    <property type="match status" value="2"/>
</dbReference>
<evidence type="ECO:0000313" key="6">
    <source>
        <dbReference type="Proteomes" id="UP000887574"/>
    </source>
</evidence>
<dbReference type="FunFam" id="3.40.1620.70:FF:000003">
    <property type="entry name" value="Collagen type XVIII alpha 1"/>
    <property type="match status" value="1"/>
</dbReference>
<evidence type="ECO:0000256" key="1">
    <source>
        <dbReference type="ARBA" id="ARBA00022737"/>
    </source>
</evidence>
<dbReference type="CDD" id="cd00063">
    <property type="entry name" value="FN3"/>
    <property type="match status" value="2"/>
</dbReference>
<dbReference type="InterPro" id="IPR045463">
    <property type="entry name" value="XV/XVIII_trimerization_dom"/>
</dbReference>
<dbReference type="SUPFAM" id="SSF49265">
    <property type="entry name" value="Fibronectin type III"/>
    <property type="match status" value="2"/>
</dbReference>
<feature type="domain" description="MAM" evidence="4">
    <location>
        <begin position="256"/>
        <end position="421"/>
    </location>
</feature>
<feature type="domain" description="Fibronectin type-III" evidence="5">
    <location>
        <begin position="136"/>
        <end position="242"/>
    </location>
</feature>
<evidence type="ECO:0000313" key="7">
    <source>
        <dbReference type="WBParaSite" id="jg11281.1"/>
    </source>
</evidence>
<feature type="compositionally biased region" description="Basic and acidic residues" evidence="2">
    <location>
        <begin position="1011"/>
        <end position="1022"/>
    </location>
</feature>
<proteinExistence type="predicted"/>
<dbReference type="Pfam" id="PF00629">
    <property type="entry name" value="MAM"/>
    <property type="match status" value="1"/>
</dbReference>
<evidence type="ECO:0000256" key="3">
    <source>
        <dbReference type="SAM" id="SignalP"/>
    </source>
</evidence>
<protein>
    <submittedName>
        <fullName evidence="7">Collagen alpha-1(XVIII) chain</fullName>
    </submittedName>
</protein>
<feature type="region of interest" description="Disordered" evidence="2">
    <location>
        <begin position="1136"/>
        <end position="1162"/>
    </location>
</feature>
<name>A0A915CR85_9BILA</name>
<dbReference type="PANTHER" id="PTHR24637">
    <property type="entry name" value="COLLAGEN"/>
    <property type="match status" value="1"/>
</dbReference>
<dbReference type="GO" id="GO:0016020">
    <property type="term" value="C:membrane"/>
    <property type="evidence" value="ECO:0007669"/>
    <property type="project" value="InterPro"/>
</dbReference>
<keyword evidence="6" id="KW-1185">Reference proteome</keyword>
<evidence type="ECO:0000259" key="5">
    <source>
        <dbReference type="PROSITE" id="PS50853"/>
    </source>
</evidence>
<dbReference type="SUPFAM" id="SSF56436">
    <property type="entry name" value="C-type lectin-like"/>
    <property type="match status" value="1"/>
</dbReference>
<feature type="domain" description="Fibronectin type-III" evidence="5">
    <location>
        <begin position="28"/>
        <end position="124"/>
    </location>
</feature>
<dbReference type="Proteomes" id="UP000887574">
    <property type="component" value="Unplaced"/>
</dbReference>
<dbReference type="SMART" id="SM00137">
    <property type="entry name" value="MAM"/>
    <property type="match status" value="1"/>
</dbReference>
<dbReference type="InterPro" id="IPR003961">
    <property type="entry name" value="FN3_dom"/>
</dbReference>
<dbReference type="Pfam" id="PF00041">
    <property type="entry name" value="fn3"/>
    <property type="match status" value="1"/>
</dbReference>
<dbReference type="InterPro" id="IPR013783">
    <property type="entry name" value="Ig-like_fold"/>
</dbReference>
<dbReference type="WBParaSite" id="jg11281.1">
    <property type="protein sequence ID" value="jg11281.1"/>
    <property type="gene ID" value="jg11281"/>
</dbReference>
<feature type="signal peptide" evidence="3">
    <location>
        <begin position="1"/>
        <end position="27"/>
    </location>
</feature>
<dbReference type="InterPro" id="IPR000998">
    <property type="entry name" value="MAM_dom"/>
</dbReference>
<dbReference type="SMART" id="SM00060">
    <property type="entry name" value="FN3"/>
    <property type="match status" value="2"/>
</dbReference>
<dbReference type="Pfam" id="PF20010">
    <property type="entry name" value="Collagen_trimer"/>
    <property type="match status" value="1"/>
</dbReference>
<dbReference type="InterPro" id="IPR016186">
    <property type="entry name" value="C-type_lectin-like/link_sf"/>
</dbReference>
<feature type="region of interest" description="Disordered" evidence="2">
    <location>
        <begin position="977"/>
        <end position="1053"/>
    </location>
</feature>
<feature type="region of interest" description="Disordered" evidence="2">
    <location>
        <begin position="824"/>
        <end position="881"/>
    </location>
</feature>
<evidence type="ECO:0000259" key="4">
    <source>
        <dbReference type="PROSITE" id="PS50060"/>
    </source>
</evidence>
<dbReference type="PROSITE" id="PS50060">
    <property type="entry name" value="MAM_2"/>
    <property type="match status" value="1"/>
</dbReference>
<dbReference type="PANTHER" id="PTHR24637:SF421">
    <property type="entry name" value="CUTICLE COLLAGEN DPY-2"/>
    <property type="match status" value="1"/>
</dbReference>
<sequence length="1343" mass="149102">MTGQVCGRHVPLHIIWLISCLIGQGSTTHWDILDPLALQSPKEWRVPDPPENVRSKATSDSITLWWDPPSSAEQEIVIEGSDTNSFTIESLKPNTTYVFSITSYNEAEGEDSERVLLTATTLAANKDTDQAFRLVAPTGLISKPTTSPGELLVSWNDTNPPIPSTNTGTSMTTASPSRRQHYIVQYGPSGKTPTNKLTTESTSTIISQLKLGENYDISVRLVRPNHHLSPWSSKFTANVPNNLYYVANEEVGDKKEICDFESPGVCDYINDANAAMQWKRKKMPSREDTPSEHSMVLTCSSTETNQLNDFGRLLSPVYDLAKSQHICLSLRYQIRPGSYGGYFKVSVLFETDDFSKAVLLFRKSVDKSKNNQWQNISLEVKAHPRHGFQVVIEGGRSINSEESNFLISVDDVQVIAAACPEQDRYFGVAADEETEADLLIPLENLIHTDPRVFRTKGLDGLPAVGIKRGVEIVVPYRIYLPRKFYRNFAILASVKPADNLGGYLFAVLNAFDTVVDLGVLLQPAGGSQTNISVLYTDSQAESSSQVLASFLVPSFVNQWTQLALEVNENTVALYFRCMRFATRQVYRKPIQLQLDDASKLYIANAGPIIGGGFEPAHLYILVIITFVYPLIITSNNLQDSQHANKNDHLLPLHPNNKRSRHRRQFTGKIKEKPFIRPIGTTSEEQYVVQVHTDPPTSTYPTTSIHWMDPKQAQDFEDKIQLKDPVEEHRPQIIPATPKLDDEEEDAANKLLKMIVVYGGGVEDEGDSENFEVPEVKAVASPMDPAIVDSKSGSQGLSEDEEEVKLKLQDDPAEAANQCNWKGRRRNFRRKGDEGSGLKEFTPEIPAQPFQQHEWPPDDGRQPVENTEQVKTTRSPEYLSTPTADQVGNERLLVKGAKGDQGESGPPGVCTAQCVGTAGPVGPPGPPGPKGVQGDPGVPGIGRPGLPGTFDGLTQSDLERIVVWPGVKGEKGECIEASARPSSQHVQVDLDSPPVLPYDSRTHRYTSSSSNKGEKGDRGEKGEQGVPGMPGLPAPRVEQQYPQHQPPVHHPNGGVTIFQTSVELLASAHHTSVGTLAFSISSQQLFIRVNNGWRQVQLDRFHPVIEQRPSAPITLDNFSNNHLSYWLVDEARKYPEDEHMDEHGRRVTHSRRPSFAPSAAQTEYDEQVLLSGTKRPLEIQTLAPPPVEREPVYNRYDIEYQPDAKHSHEQKAEEMNEAGVRHKNRVLHLIALNQPVTGDFRGVRGADLECYRQARQAGFSTTFRAFISSRVQDLNKIVHYDDRRFTPIVNLRGERLFDSWNAVFDGGAHSHVLCIPLTEGIFMTTIFGVTDGCGMAPTQMVLDQ</sequence>
<dbReference type="InterPro" id="IPR010515">
    <property type="entry name" value="Collagenase_NC10/endostatin"/>
</dbReference>
<dbReference type="Gene3D" id="3.40.1620.70">
    <property type="match status" value="1"/>
</dbReference>
<dbReference type="InterPro" id="IPR048287">
    <property type="entry name" value="TSPN-like_N"/>
</dbReference>
<reference evidence="7" key="1">
    <citation type="submission" date="2022-11" db="UniProtKB">
        <authorList>
            <consortium name="WormBaseParasite"/>
        </authorList>
    </citation>
    <scope>IDENTIFICATION</scope>
</reference>
<dbReference type="Gene3D" id="2.60.40.10">
    <property type="entry name" value="Immunoglobulins"/>
    <property type="match status" value="2"/>
</dbReference>
<keyword evidence="1" id="KW-0677">Repeat</keyword>
<feature type="chain" id="PRO_5037815234" evidence="3">
    <location>
        <begin position="28"/>
        <end position="1343"/>
    </location>
</feature>
<dbReference type="Gene3D" id="3.10.100.10">
    <property type="entry name" value="Mannose-Binding Protein A, subunit A"/>
    <property type="match status" value="1"/>
</dbReference>
<dbReference type="InterPro" id="IPR036116">
    <property type="entry name" value="FN3_sf"/>
</dbReference>
<dbReference type="InterPro" id="IPR016187">
    <property type="entry name" value="CTDL_fold"/>
</dbReference>
<accession>A0A915CR85</accession>
<dbReference type="Pfam" id="PF06482">
    <property type="entry name" value="Endostatin"/>
    <property type="match status" value="1"/>
</dbReference>
<dbReference type="SUPFAM" id="SSF49899">
    <property type="entry name" value="Concanavalin A-like lectins/glucanases"/>
    <property type="match status" value="2"/>
</dbReference>
<evidence type="ECO:0000256" key="2">
    <source>
        <dbReference type="SAM" id="MobiDB-lite"/>
    </source>
</evidence>